<evidence type="ECO:0000313" key="4">
    <source>
        <dbReference type="EMBL" id="KAF8409247.1"/>
    </source>
</evidence>
<evidence type="ECO:0000313" key="5">
    <source>
        <dbReference type="Proteomes" id="UP000655225"/>
    </source>
</evidence>
<keyword evidence="3" id="KW-0480">Metal-thiolate cluster</keyword>
<dbReference type="AlphaFoldDB" id="A0A835DQY4"/>
<evidence type="ECO:0008006" key="6">
    <source>
        <dbReference type="Google" id="ProtNLM"/>
    </source>
</evidence>
<gene>
    <name evidence="4" type="ORF">HHK36_005321</name>
</gene>
<evidence type="ECO:0000256" key="2">
    <source>
        <dbReference type="ARBA" id="ARBA00022723"/>
    </source>
</evidence>
<keyword evidence="2" id="KW-0479">Metal-binding</keyword>
<sequence length="119" mass="12801">MPVCPTNSADHHYISSINTEANGTAQRYSEFEQSFSHTSICLHIFPATFLCSLTMSTCGNCDCADKTNCPKKGNSLDIGLIETRKRYYADAVEAAPAAEHDGKCKCGTSCTCVDCTCGN</sequence>
<organism evidence="4 5">
    <name type="scientific">Tetracentron sinense</name>
    <name type="common">Spur-leaf</name>
    <dbReference type="NCBI Taxonomy" id="13715"/>
    <lineage>
        <taxon>Eukaryota</taxon>
        <taxon>Viridiplantae</taxon>
        <taxon>Streptophyta</taxon>
        <taxon>Embryophyta</taxon>
        <taxon>Tracheophyta</taxon>
        <taxon>Spermatophyta</taxon>
        <taxon>Magnoliopsida</taxon>
        <taxon>Trochodendrales</taxon>
        <taxon>Trochodendraceae</taxon>
        <taxon>Tetracentron</taxon>
    </lineage>
</organism>
<keyword evidence="5" id="KW-1185">Reference proteome</keyword>
<dbReference type="Proteomes" id="UP000655225">
    <property type="component" value="Unassembled WGS sequence"/>
</dbReference>
<dbReference type="InterPro" id="IPR044671">
    <property type="entry name" value="MT3"/>
</dbReference>
<accession>A0A835DQY4</accession>
<proteinExistence type="inferred from homology"/>
<comment type="caution">
    <text evidence="4">The sequence shown here is derived from an EMBL/GenBank/DDBJ whole genome shotgun (WGS) entry which is preliminary data.</text>
</comment>
<dbReference type="GO" id="GO:0008270">
    <property type="term" value="F:zinc ion binding"/>
    <property type="evidence" value="ECO:0007669"/>
    <property type="project" value="InterPro"/>
</dbReference>
<dbReference type="PANTHER" id="PTHR33357:SF3">
    <property type="entry name" value="METALLOTHIONEIN-LIKE PROTEIN 3"/>
    <property type="match status" value="1"/>
</dbReference>
<comment type="similarity">
    <text evidence="1">Belongs to the metallothionein superfamily. Type 15 family.</text>
</comment>
<protein>
    <recommendedName>
        <fullName evidence="6">Metallothionein</fullName>
    </recommendedName>
</protein>
<dbReference type="OrthoDB" id="739871at2759"/>
<reference evidence="4 5" key="1">
    <citation type="submission" date="2020-04" db="EMBL/GenBank/DDBJ databases">
        <title>Plant Genome Project.</title>
        <authorList>
            <person name="Zhang R.-G."/>
        </authorList>
    </citation>
    <scope>NUCLEOTIDE SEQUENCE [LARGE SCALE GENOMIC DNA]</scope>
    <source>
        <strain evidence="4">YNK0</strain>
        <tissue evidence="4">Leaf</tissue>
    </source>
</reference>
<evidence type="ECO:0000256" key="1">
    <source>
        <dbReference type="ARBA" id="ARBA00005802"/>
    </source>
</evidence>
<dbReference type="EMBL" id="JABCRI010000003">
    <property type="protein sequence ID" value="KAF8409247.1"/>
    <property type="molecule type" value="Genomic_DNA"/>
</dbReference>
<dbReference type="GO" id="GO:0005507">
    <property type="term" value="F:copper ion binding"/>
    <property type="evidence" value="ECO:0007669"/>
    <property type="project" value="InterPro"/>
</dbReference>
<dbReference type="PANTHER" id="PTHR33357">
    <property type="entry name" value="METALLOTHIONEIN-LIKE PROTEIN 3"/>
    <property type="match status" value="1"/>
</dbReference>
<name>A0A835DQY4_TETSI</name>
<dbReference type="GO" id="GO:0006878">
    <property type="term" value="P:intracellular copper ion homeostasis"/>
    <property type="evidence" value="ECO:0007669"/>
    <property type="project" value="InterPro"/>
</dbReference>
<evidence type="ECO:0000256" key="3">
    <source>
        <dbReference type="ARBA" id="ARBA00022851"/>
    </source>
</evidence>